<evidence type="ECO:0000313" key="1">
    <source>
        <dbReference type="EMBL" id="MYM34049.1"/>
    </source>
</evidence>
<keyword evidence="2" id="KW-1185">Reference proteome</keyword>
<name>A0ABW9V2Y0_9BURK</name>
<dbReference type="InterPro" id="IPR011990">
    <property type="entry name" value="TPR-like_helical_dom_sf"/>
</dbReference>
<dbReference type="EMBL" id="WWCO01000004">
    <property type="protein sequence ID" value="MYM34049.1"/>
    <property type="molecule type" value="Genomic_DNA"/>
</dbReference>
<dbReference type="SUPFAM" id="SSF48452">
    <property type="entry name" value="TPR-like"/>
    <property type="match status" value="1"/>
</dbReference>
<dbReference type="Proteomes" id="UP000449678">
    <property type="component" value="Unassembled WGS sequence"/>
</dbReference>
<proteinExistence type="predicted"/>
<dbReference type="RefSeq" id="WP_160989446.1">
    <property type="nucleotide sequence ID" value="NZ_WWCO01000004.1"/>
</dbReference>
<protein>
    <submittedName>
        <fullName evidence="1">Tetratricopeptide repeat protein</fullName>
    </submittedName>
</protein>
<dbReference type="Gene3D" id="1.25.40.10">
    <property type="entry name" value="Tetratricopeptide repeat domain"/>
    <property type="match status" value="1"/>
</dbReference>
<gene>
    <name evidence="1" type="ORF">GTP38_06815</name>
</gene>
<evidence type="ECO:0000313" key="2">
    <source>
        <dbReference type="Proteomes" id="UP000449678"/>
    </source>
</evidence>
<organism evidence="1 2">
    <name type="scientific">Duganella lactea</name>
    <dbReference type="NCBI Taxonomy" id="2692173"/>
    <lineage>
        <taxon>Bacteria</taxon>
        <taxon>Pseudomonadati</taxon>
        <taxon>Pseudomonadota</taxon>
        <taxon>Betaproteobacteria</taxon>
        <taxon>Burkholderiales</taxon>
        <taxon>Oxalobacteraceae</taxon>
        <taxon>Telluria group</taxon>
        <taxon>Duganella</taxon>
    </lineage>
</organism>
<accession>A0ABW9V2Y0</accession>
<comment type="caution">
    <text evidence="1">The sequence shown here is derived from an EMBL/GenBank/DDBJ whole genome shotgun (WGS) entry which is preliminary data.</text>
</comment>
<reference evidence="1 2" key="1">
    <citation type="submission" date="2019-12" db="EMBL/GenBank/DDBJ databases">
        <title>Novel species isolated from a subtropical stream in China.</title>
        <authorList>
            <person name="Lu H."/>
        </authorList>
    </citation>
    <scope>NUCLEOTIDE SEQUENCE [LARGE SCALE GENOMIC DNA]</scope>
    <source>
        <strain evidence="1 2">FT94W</strain>
    </source>
</reference>
<sequence length="340" mass="38258">MSLTFEILDSESGVFTYSGEAYDGLLDEFDGLLDGHASGEIGATAYLAALDGLSAKAPDFVDVYAHVGLHWQQQGKHKKALDAALQGLSAANRLIPEAFNGQIKWAHIGNRPYLRAMHIVAISYARLQRHKDAVTLIGLMLERNPNDNQGVRYLLGSEALRAGNHKRAQEVFEQEASSYPLYFYELGLSHILRDDWTTAATALRRGFIANPYIAEILAGNPNPEPLAIWHGTNFAEPELARQYIEHYGLLWQRKPEYAAFVRWLFNHSKVMAERAAVLECQESFLWESDGVKREELYKRAEDLAGKIDDALSAEIVTKRQNRRSGGAIWPWMLHQLRLPA</sequence>